<feature type="transmembrane region" description="Helical" evidence="1">
    <location>
        <begin position="12"/>
        <end position="31"/>
    </location>
</feature>
<evidence type="ECO:0000313" key="5">
    <source>
        <dbReference type="Proteomes" id="UP000251571"/>
    </source>
</evidence>
<evidence type="ECO:0000313" key="2">
    <source>
        <dbReference type="EMBL" id="PWJ21080.1"/>
    </source>
</evidence>
<dbReference type="OrthoDB" id="7862849at2"/>
<dbReference type="AlphaFoldDB" id="A0A2Y9AB30"/>
<dbReference type="Pfam" id="PF10658">
    <property type="entry name" value="DUF2484"/>
    <property type="match status" value="1"/>
</dbReference>
<sequence>MPYPRRWGADPVALVALCLWVVVAWVLMVVLTSKQSWPAAYGLIAVGVPLLVWIWVSQGWVWALIGAGVMGSVLRWPLRYGWRWVMARLGRPTE</sequence>
<dbReference type="Proteomes" id="UP000251571">
    <property type="component" value="Unassembled WGS sequence"/>
</dbReference>
<evidence type="ECO:0000313" key="4">
    <source>
        <dbReference type="Proteomes" id="UP000245839"/>
    </source>
</evidence>
<gene>
    <name evidence="2" type="ORF">BCF38_102328</name>
    <name evidence="3" type="ORF">SAMN05421539_102328</name>
</gene>
<feature type="transmembrane region" description="Helical" evidence="1">
    <location>
        <begin position="61"/>
        <end position="78"/>
    </location>
</feature>
<reference evidence="2 4" key="2">
    <citation type="submission" date="2018-03" db="EMBL/GenBank/DDBJ databases">
        <title>Genomic Encyclopedia of Archaeal and Bacterial Type Strains, Phase II (KMG-II): from individual species to whole genera.</title>
        <authorList>
            <person name="Goeker M."/>
        </authorList>
    </citation>
    <scope>NUCLEOTIDE SEQUENCE [LARGE SCALE GENOMIC DNA]</scope>
    <source>
        <strain evidence="2 4">DSM 25227</strain>
    </source>
</reference>
<protein>
    <submittedName>
        <fullName evidence="2">Uncharacterized protein DUF2484</fullName>
    </submittedName>
</protein>
<keyword evidence="1" id="KW-0472">Membrane</keyword>
<keyword evidence="1" id="KW-1133">Transmembrane helix</keyword>
<feature type="transmembrane region" description="Helical" evidence="1">
    <location>
        <begin position="38"/>
        <end position="55"/>
    </location>
</feature>
<dbReference type="Proteomes" id="UP000245839">
    <property type="component" value="Unassembled WGS sequence"/>
</dbReference>
<dbReference type="EMBL" id="UETC01000002">
    <property type="protein sequence ID" value="SSA41490.1"/>
    <property type="molecule type" value="Genomic_DNA"/>
</dbReference>
<keyword evidence="1" id="KW-0812">Transmembrane</keyword>
<name>A0A2Y9AB30_9RHOB</name>
<accession>A0A2Y9AB30</accession>
<reference evidence="3 5" key="1">
    <citation type="submission" date="2016-10" db="EMBL/GenBank/DDBJ databases">
        <authorList>
            <person name="Cai Z."/>
        </authorList>
    </citation>
    <scope>NUCLEOTIDE SEQUENCE [LARGE SCALE GENOMIC DNA]</scope>
    <source>
        <strain evidence="3 5">DSM 25227</strain>
    </source>
</reference>
<evidence type="ECO:0000256" key="1">
    <source>
        <dbReference type="SAM" id="Phobius"/>
    </source>
</evidence>
<keyword evidence="4" id="KW-1185">Reference proteome</keyword>
<dbReference type="EMBL" id="QGDJ01000002">
    <property type="protein sequence ID" value="PWJ21080.1"/>
    <property type="molecule type" value="Genomic_DNA"/>
</dbReference>
<proteinExistence type="predicted"/>
<evidence type="ECO:0000313" key="3">
    <source>
        <dbReference type="EMBL" id="SSA41490.1"/>
    </source>
</evidence>
<dbReference type="InterPro" id="IPR018919">
    <property type="entry name" value="DUF2484"/>
</dbReference>
<organism evidence="3 5">
    <name type="scientific">Jannaschia seohaensis</name>
    <dbReference type="NCBI Taxonomy" id="475081"/>
    <lineage>
        <taxon>Bacteria</taxon>
        <taxon>Pseudomonadati</taxon>
        <taxon>Pseudomonadota</taxon>
        <taxon>Alphaproteobacteria</taxon>
        <taxon>Rhodobacterales</taxon>
        <taxon>Roseobacteraceae</taxon>
        <taxon>Jannaschia</taxon>
    </lineage>
</organism>